<dbReference type="OrthoDB" id="2186822at2"/>
<keyword evidence="2" id="KW-1185">Reference proteome</keyword>
<name>A0A1C0YTU4_9BACL</name>
<reference evidence="1 2" key="1">
    <citation type="submission" date="2016-07" db="EMBL/GenBank/DDBJ databases">
        <title>Caryophanon latum genome sequencing.</title>
        <authorList>
            <person name="Verma A."/>
            <person name="Pal Y."/>
            <person name="Krishnamurthi S."/>
        </authorList>
    </citation>
    <scope>NUCLEOTIDE SEQUENCE [LARGE SCALE GENOMIC DNA]</scope>
    <source>
        <strain evidence="1 2">DSM 14151</strain>
    </source>
</reference>
<protein>
    <recommendedName>
        <fullName evidence="3">HNH endonuclease</fullName>
    </recommendedName>
</protein>
<dbReference type="AlphaFoldDB" id="A0A1C0YTU4"/>
<accession>A0A1C0YTU4</accession>
<organism evidence="1 2">
    <name type="scientific">Caryophanon latum</name>
    <dbReference type="NCBI Taxonomy" id="33977"/>
    <lineage>
        <taxon>Bacteria</taxon>
        <taxon>Bacillati</taxon>
        <taxon>Bacillota</taxon>
        <taxon>Bacilli</taxon>
        <taxon>Bacillales</taxon>
        <taxon>Caryophanaceae</taxon>
        <taxon>Caryophanon</taxon>
    </lineage>
</organism>
<dbReference type="RefSeq" id="WP_066464574.1">
    <property type="nucleotide sequence ID" value="NZ_MATO01000036.1"/>
</dbReference>
<evidence type="ECO:0000313" key="1">
    <source>
        <dbReference type="EMBL" id="OCS90572.1"/>
    </source>
</evidence>
<dbReference type="EMBL" id="MATO01000036">
    <property type="protein sequence ID" value="OCS90572.1"/>
    <property type="molecule type" value="Genomic_DNA"/>
</dbReference>
<dbReference type="Proteomes" id="UP000093482">
    <property type="component" value="Unassembled WGS sequence"/>
</dbReference>
<comment type="caution">
    <text evidence="1">The sequence shown here is derived from an EMBL/GenBank/DDBJ whole genome shotgun (WGS) entry which is preliminary data.</text>
</comment>
<evidence type="ECO:0008006" key="3">
    <source>
        <dbReference type="Google" id="ProtNLM"/>
    </source>
</evidence>
<gene>
    <name evidence="1" type="ORF">A6K76_10975</name>
</gene>
<evidence type="ECO:0000313" key="2">
    <source>
        <dbReference type="Proteomes" id="UP000093482"/>
    </source>
</evidence>
<sequence length="293" mass="31366">MLKMLGQVASEAIAKASSGAGDFIGDQLEMRGNEKTGQWVREATKGVGQASGKSVELLSTLAEGAYKTTRGSIEKDECMRDDGLDDVKDSARTVGKSIVSLVQGVTTSAYETTAGIATQDYDRMRAGLWKGSQIAIVAVAAVGVVDFIDGGDVVYAESLNDHYEGDVHPETSVPFERTEIQYAGETISGVYPVFESDFSAQLAPSDYELSDSAHEKMANAQLYDAIQHDAALQLSLGLSDDEVSALLHNETPAGYTWHHHEQPGHLQLVDAQTHNDTAHTGGRFIWGGGSEAR</sequence>
<dbReference type="Pfam" id="PF12639">
    <property type="entry name" value="Colicin-DNase"/>
    <property type="match status" value="1"/>
</dbReference>
<proteinExistence type="predicted"/>